<name>A0ABX2EQ57_9BURK</name>
<keyword evidence="2" id="KW-1185">Reference proteome</keyword>
<dbReference type="Gene3D" id="3.10.450.50">
    <property type="match status" value="1"/>
</dbReference>
<dbReference type="Proteomes" id="UP000737171">
    <property type="component" value="Unassembled WGS sequence"/>
</dbReference>
<organism evidence="1 2">
    <name type="scientific">Pseudaquabacterium terrae</name>
    <dbReference type="NCBI Taxonomy" id="2732868"/>
    <lineage>
        <taxon>Bacteria</taxon>
        <taxon>Pseudomonadati</taxon>
        <taxon>Pseudomonadota</taxon>
        <taxon>Betaproteobacteria</taxon>
        <taxon>Burkholderiales</taxon>
        <taxon>Sphaerotilaceae</taxon>
        <taxon>Pseudaquabacterium</taxon>
    </lineage>
</organism>
<dbReference type="SUPFAM" id="SSF54427">
    <property type="entry name" value="NTF2-like"/>
    <property type="match status" value="1"/>
</dbReference>
<evidence type="ECO:0000313" key="2">
    <source>
        <dbReference type="Proteomes" id="UP000737171"/>
    </source>
</evidence>
<proteinExistence type="predicted"/>
<reference evidence="1 2" key="1">
    <citation type="submission" date="2020-05" db="EMBL/GenBank/DDBJ databases">
        <title>Aquincola sp. isolate from soil.</title>
        <authorList>
            <person name="Han J."/>
            <person name="Kim D.-U."/>
        </authorList>
    </citation>
    <scope>NUCLEOTIDE SEQUENCE [LARGE SCALE GENOMIC DNA]</scope>
    <source>
        <strain evidence="1 2">S2</strain>
    </source>
</reference>
<sequence>MPTAADSITCYLHGKDHNRPHLLSQAFTADARLQMQVQTAAIHFPALTAGRAAIAELLVTSFNQRYENVYTFCLGVPPPAVSASWRCDWMVVMSEKGSGINRVGCGRYDWRFAPDSGLVQSLHITIEQMQLLPPEVLPALIGWVTKLPYPWCPPERLLRQAPDLPALQPVLQRLGGFG</sequence>
<comment type="caution">
    <text evidence="1">The sequence shown here is derived from an EMBL/GenBank/DDBJ whole genome shotgun (WGS) entry which is preliminary data.</text>
</comment>
<gene>
    <name evidence="1" type="ORF">HLB44_27015</name>
</gene>
<dbReference type="InterPro" id="IPR032710">
    <property type="entry name" value="NTF2-like_dom_sf"/>
</dbReference>
<dbReference type="EMBL" id="JABRWJ010000009">
    <property type="protein sequence ID" value="NRF70661.1"/>
    <property type="molecule type" value="Genomic_DNA"/>
</dbReference>
<protein>
    <submittedName>
        <fullName evidence="1">Uncharacterized protein</fullName>
    </submittedName>
</protein>
<evidence type="ECO:0000313" key="1">
    <source>
        <dbReference type="EMBL" id="NRF70661.1"/>
    </source>
</evidence>
<accession>A0ABX2EQ57</accession>